<proteinExistence type="predicted"/>
<dbReference type="AlphaFoldDB" id="A0A1L7XMU5"/>
<accession>A0A1L7XMU5</accession>
<evidence type="ECO:0000313" key="3">
    <source>
        <dbReference type="Proteomes" id="UP000184330"/>
    </source>
</evidence>
<feature type="compositionally biased region" description="Polar residues" evidence="1">
    <location>
        <begin position="46"/>
        <end position="58"/>
    </location>
</feature>
<organism evidence="2 3">
    <name type="scientific">Phialocephala subalpina</name>
    <dbReference type="NCBI Taxonomy" id="576137"/>
    <lineage>
        <taxon>Eukaryota</taxon>
        <taxon>Fungi</taxon>
        <taxon>Dikarya</taxon>
        <taxon>Ascomycota</taxon>
        <taxon>Pezizomycotina</taxon>
        <taxon>Leotiomycetes</taxon>
        <taxon>Helotiales</taxon>
        <taxon>Mollisiaceae</taxon>
        <taxon>Phialocephala</taxon>
        <taxon>Phialocephala fortinii species complex</taxon>
    </lineage>
</organism>
<reference evidence="2 3" key="1">
    <citation type="submission" date="2016-03" db="EMBL/GenBank/DDBJ databases">
        <authorList>
            <person name="Ploux O."/>
        </authorList>
    </citation>
    <scope>NUCLEOTIDE SEQUENCE [LARGE SCALE GENOMIC DNA]</scope>
    <source>
        <strain evidence="2 3">UAMH 11012</strain>
    </source>
</reference>
<dbReference type="OrthoDB" id="10565094at2759"/>
<feature type="compositionally biased region" description="Basic residues" evidence="1">
    <location>
        <begin position="1"/>
        <end position="16"/>
    </location>
</feature>
<dbReference type="Proteomes" id="UP000184330">
    <property type="component" value="Unassembled WGS sequence"/>
</dbReference>
<protein>
    <submittedName>
        <fullName evidence="2">Uncharacterized protein</fullName>
    </submittedName>
</protein>
<keyword evidence="3" id="KW-1185">Reference proteome</keyword>
<sequence length="234" mass="25506">MAPERKHRRSGRKHTSVQKGGCQGVVNGVSVDSANVDGTNAAGDHTSATSSRNAALQQPSQTYPAELTQHTTISNTILQASTYATLQSIPRPWAQDAVSSSTLAAIGFHEQLYPVDEVAPIGTWQHKSIDHQSWHTSQGPWAQDASNFSTAADANGITPMLRWQQENVNSQPWHAMQGVYNHNHNEEDVSNSQREYVTNNDGQDINGLQEQDDDMNSMACNASDACGAWSETTF</sequence>
<gene>
    <name evidence="2" type="ORF">PAC_16260</name>
</gene>
<evidence type="ECO:0000256" key="1">
    <source>
        <dbReference type="SAM" id="MobiDB-lite"/>
    </source>
</evidence>
<feature type="region of interest" description="Disordered" evidence="1">
    <location>
        <begin position="1"/>
        <end position="58"/>
    </location>
</feature>
<dbReference type="EMBL" id="FJOG01000036">
    <property type="protein sequence ID" value="CZR66359.1"/>
    <property type="molecule type" value="Genomic_DNA"/>
</dbReference>
<evidence type="ECO:0000313" key="2">
    <source>
        <dbReference type="EMBL" id="CZR66359.1"/>
    </source>
</evidence>
<name>A0A1L7XMU5_9HELO</name>